<dbReference type="AlphaFoldDB" id="A0A8H7EIL1"/>
<accession>A0A8H7EIL1</accession>
<dbReference type="RefSeq" id="XP_038790138.1">
    <property type="nucleotide sequence ID" value="XM_038926846.1"/>
</dbReference>
<gene>
    <name evidence="1" type="ORF">GT037_001799</name>
</gene>
<protein>
    <submittedName>
        <fullName evidence="1">Uncharacterized protein</fullName>
    </submittedName>
</protein>
<organism evidence="1 2">
    <name type="scientific">Alternaria burnsii</name>
    <dbReference type="NCBI Taxonomy" id="1187904"/>
    <lineage>
        <taxon>Eukaryota</taxon>
        <taxon>Fungi</taxon>
        <taxon>Dikarya</taxon>
        <taxon>Ascomycota</taxon>
        <taxon>Pezizomycotina</taxon>
        <taxon>Dothideomycetes</taxon>
        <taxon>Pleosporomycetidae</taxon>
        <taxon>Pleosporales</taxon>
        <taxon>Pleosporineae</taxon>
        <taxon>Pleosporaceae</taxon>
        <taxon>Alternaria</taxon>
        <taxon>Alternaria sect. Alternaria</taxon>
    </lineage>
</organism>
<dbReference type="GeneID" id="62200024"/>
<dbReference type="Proteomes" id="UP000596902">
    <property type="component" value="Unassembled WGS sequence"/>
</dbReference>
<reference evidence="1" key="1">
    <citation type="submission" date="2020-01" db="EMBL/GenBank/DDBJ databases">
        <authorList>
            <person name="Feng Z.H.Z."/>
        </authorList>
    </citation>
    <scope>NUCLEOTIDE SEQUENCE</scope>
    <source>
        <strain evidence="1">CBS107.38</strain>
    </source>
</reference>
<comment type="caution">
    <text evidence="1">The sequence shown here is derived from an EMBL/GenBank/DDBJ whole genome shotgun (WGS) entry which is preliminary data.</text>
</comment>
<dbReference type="EMBL" id="JAAABM010000002">
    <property type="protein sequence ID" value="KAF7680148.1"/>
    <property type="molecule type" value="Genomic_DNA"/>
</dbReference>
<reference evidence="1" key="2">
    <citation type="submission" date="2020-08" db="EMBL/GenBank/DDBJ databases">
        <title>Draft Genome Sequence of Cumin Blight Pathogen Alternaria burnsii.</title>
        <authorList>
            <person name="Feng Z."/>
        </authorList>
    </citation>
    <scope>NUCLEOTIDE SEQUENCE</scope>
    <source>
        <strain evidence="1">CBS107.38</strain>
    </source>
</reference>
<proteinExistence type="predicted"/>
<name>A0A8H7EIL1_9PLEO</name>
<evidence type="ECO:0000313" key="1">
    <source>
        <dbReference type="EMBL" id="KAF7680148.1"/>
    </source>
</evidence>
<evidence type="ECO:0000313" key="2">
    <source>
        <dbReference type="Proteomes" id="UP000596902"/>
    </source>
</evidence>
<keyword evidence="2" id="KW-1185">Reference proteome</keyword>
<sequence>MPVIFDKMKLVPPEQALPDFSQISGFYGPGAWAAWVITMVASWIPVVQGDYTHNLHFIGYAIYTNWAAIDLMSQFNRVLGDNDDLSVVEQHSGSCWSISGL</sequence>